<comment type="caution">
    <text evidence="7">The sequence shown here is derived from an EMBL/GenBank/DDBJ whole genome shotgun (WGS) entry which is preliminary data.</text>
</comment>
<gene>
    <name evidence="7" type="ORF">ACFFHU_16555</name>
</gene>
<protein>
    <submittedName>
        <fullName evidence="7">Sensor histidine kinase</fullName>
    </submittedName>
</protein>
<feature type="transmembrane region" description="Helical" evidence="5">
    <location>
        <begin position="47"/>
        <end position="70"/>
    </location>
</feature>
<evidence type="ECO:0000256" key="3">
    <source>
        <dbReference type="ARBA" id="ARBA00023012"/>
    </source>
</evidence>
<feature type="transmembrane region" description="Helical" evidence="5">
    <location>
        <begin position="19"/>
        <end position="40"/>
    </location>
</feature>
<feature type="compositionally biased region" description="Basic and acidic residues" evidence="4">
    <location>
        <begin position="388"/>
        <end position="403"/>
    </location>
</feature>
<evidence type="ECO:0000256" key="5">
    <source>
        <dbReference type="SAM" id="Phobius"/>
    </source>
</evidence>
<evidence type="ECO:0000313" key="8">
    <source>
        <dbReference type="Proteomes" id="UP001589894"/>
    </source>
</evidence>
<evidence type="ECO:0000256" key="2">
    <source>
        <dbReference type="ARBA" id="ARBA00022777"/>
    </source>
</evidence>
<dbReference type="Pfam" id="PF07730">
    <property type="entry name" value="HisKA_3"/>
    <property type="match status" value="1"/>
</dbReference>
<dbReference type="InterPro" id="IPR011712">
    <property type="entry name" value="Sig_transdc_His_kin_sub3_dim/P"/>
</dbReference>
<evidence type="ECO:0000313" key="7">
    <source>
        <dbReference type="EMBL" id="MFC0565736.1"/>
    </source>
</evidence>
<dbReference type="PANTHER" id="PTHR24421:SF63">
    <property type="entry name" value="SENSOR HISTIDINE KINASE DESK"/>
    <property type="match status" value="1"/>
</dbReference>
<name>A0ABV6NY78_9ACTN</name>
<feature type="transmembrane region" description="Helical" evidence="5">
    <location>
        <begin position="82"/>
        <end position="111"/>
    </location>
</feature>
<accession>A0ABV6NY78</accession>
<organism evidence="7 8">
    <name type="scientific">Plantactinospora siamensis</name>
    <dbReference type="NCBI Taxonomy" id="555372"/>
    <lineage>
        <taxon>Bacteria</taxon>
        <taxon>Bacillati</taxon>
        <taxon>Actinomycetota</taxon>
        <taxon>Actinomycetes</taxon>
        <taxon>Micromonosporales</taxon>
        <taxon>Micromonosporaceae</taxon>
        <taxon>Plantactinospora</taxon>
    </lineage>
</organism>
<dbReference type="Proteomes" id="UP001589894">
    <property type="component" value="Unassembled WGS sequence"/>
</dbReference>
<keyword evidence="8" id="KW-1185">Reference proteome</keyword>
<keyword evidence="1" id="KW-0808">Transferase</keyword>
<evidence type="ECO:0000259" key="6">
    <source>
        <dbReference type="Pfam" id="PF07730"/>
    </source>
</evidence>
<feature type="transmembrane region" description="Helical" evidence="5">
    <location>
        <begin position="123"/>
        <end position="142"/>
    </location>
</feature>
<dbReference type="InterPro" id="IPR050482">
    <property type="entry name" value="Sensor_HK_TwoCompSys"/>
</dbReference>
<feature type="domain" description="Signal transduction histidine kinase subgroup 3 dimerisation and phosphoacceptor" evidence="6">
    <location>
        <begin position="192"/>
        <end position="257"/>
    </location>
</feature>
<dbReference type="CDD" id="cd16917">
    <property type="entry name" value="HATPase_UhpB-NarQ-NarX-like"/>
    <property type="match status" value="1"/>
</dbReference>
<evidence type="ECO:0000256" key="4">
    <source>
        <dbReference type="SAM" id="MobiDB-lite"/>
    </source>
</evidence>
<dbReference type="Gene3D" id="3.30.565.10">
    <property type="entry name" value="Histidine kinase-like ATPase, C-terminal domain"/>
    <property type="match status" value="1"/>
</dbReference>
<dbReference type="SUPFAM" id="SSF55874">
    <property type="entry name" value="ATPase domain of HSP90 chaperone/DNA topoisomerase II/histidine kinase"/>
    <property type="match status" value="1"/>
</dbReference>
<keyword evidence="5" id="KW-0812">Transmembrane</keyword>
<feature type="transmembrane region" description="Helical" evidence="5">
    <location>
        <begin position="154"/>
        <end position="174"/>
    </location>
</feature>
<dbReference type="GO" id="GO:0016301">
    <property type="term" value="F:kinase activity"/>
    <property type="evidence" value="ECO:0007669"/>
    <property type="project" value="UniProtKB-KW"/>
</dbReference>
<feature type="region of interest" description="Disordered" evidence="4">
    <location>
        <begin position="363"/>
        <end position="412"/>
    </location>
</feature>
<keyword evidence="5" id="KW-1133">Transmembrane helix</keyword>
<dbReference type="Gene3D" id="1.20.5.1930">
    <property type="match status" value="1"/>
</dbReference>
<keyword evidence="2 7" id="KW-0418">Kinase</keyword>
<proteinExistence type="predicted"/>
<dbReference type="RefSeq" id="WP_377339882.1">
    <property type="nucleotide sequence ID" value="NZ_JBHLUE010000012.1"/>
</dbReference>
<reference evidence="7 8" key="1">
    <citation type="submission" date="2024-09" db="EMBL/GenBank/DDBJ databases">
        <authorList>
            <person name="Sun Q."/>
            <person name="Mori K."/>
        </authorList>
    </citation>
    <scope>NUCLEOTIDE SEQUENCE [LARGE SCALE GENOMIC DNA]</scope>
    <source>
        <strain evidence="7 8">TBRC 2205</strain>
    </source>
</reference>
<dbReference type="InterPro" id="IPR036890">
    <property type="entry name" value="HATPase_C_sf"/>
</dbReference>
<keyword evidence="3" id="KW-0902">Two-component regulatory system</keyword>
<dbReference type="PANTHER" id="PTHR24421">
    <property type="entry name" value="NITRATE/NITRITE SENSOR PROTEIN NARX-RELATED"/>
    <property type="match status" value="1"/>
</dbReference>
<sequence length="412" mass="43123">MSGTDGAAPPRPARGWRGWLLVATHTLWFWLLVAPAGAVAHGRVRPAAPAVAGLLAFAVLYLALVAVPVVELAVRPAVRHAGLALFALLGIVLAGAYASGPAGWLVLLMYVAAAGAVGLDRTGWAFAWVGGSVLAVLAIGAADGVSAHDTAETALITLLAGAVTLAFARMARVVDELRRTQRELARTAVEQERLRFARDLHDLLGHTLSLVVVKAEVVRRLAPADPGRAAAEAGEIERIGRDALAEVREAVTGYRERDFGREVDNARTVLSDVGIAVTVRESGHPLGVEADDAFRWALREGVTNVLRHSRASRCEIGVHGGVRESVLTVRDDGVGGRAQPGNGLRGLGERLARAGGELRLEPVRGGGMQLTARVPAPAPGARPAPEAASRRTDARRGDDRRTDAGGPPGRTG</sequence>
<evidence type="ECO:0000256" key="1">
    <source>
        <dbReference type="ARBA" id="ARBA00022679"/>
    </source>
</evidence>
<keyword evidence="5" id="KW-0472">Membrane</keyword>
<dbReference type="EMBL" id="JBHLUE010000012">
    <property type="protein sequence ID" value="MFC0565736.1"/>
    <property type="molecule type" value="Genomic_DNA"/>
</dbReference>